<organism evidence="1">
    <name type="scientific">Brassica napus</name>
    <name type="common">Rape</name>
    <dbReference type="NCBI Taxonomy" id="3708"/>
    <lineage>
        <taxon>Eukaryota</taxon>
        <taxon>Viridiplantae</taxon>
        <taxon>Streptophyta</taxon>
        <taxon>Embryophyta</taxon>
        <taxon>Tracheophyta</taxon>
        <taxon>Spermatophyta</taxon>
        <taxon>Magnoliopsida</taxon>
        <taxon>eudicotyledons</taxon>
        <taxon>Gunneridae</taxon>
        <taxon>Pentapetalae</taxon>
        <taxon>rosids</taxon>
        <taxon>malvids</taxon>
        <taxon>Brassicales</taxon>
        <taxon>Brassicaceae</taxon>
        <taxon>Brassiceae</taxon>
        <taxon>Brassica</taxon>
    </lineage>
</organism>
<evidence type="ECO:0000313" key="1">
    <source>
        <dbReference type="EMBL" id="CAF1699605.1"/>
    </source>
</evidence>
<accession>A0A816I6B2</accession>
<dbReference type="AlphaFoldDB" id="A0A816I6B2"/>
<reference evidence="1" key="1">
    <citation type="submission" date="2021-01" db="EMBL/GenBank/DDBJ databases">
        <authorList>
            <consortium name="Genoscope - CEA"/>
            <person name="William W."/>
        </authorList>
    </citation>
    <scope>NUCLEOTIDE SEQUENCE</scope>
</reference>
<sequence>MKKKHQVITLDYEARQNIPFQRQGKISTCGRWGVLPSFGRKTLYHDLLLAENNRRDKIVKAYICMRGDERTQPSPVTVSDNIKAKIALQLENFVRRNFSKTQSIRVPAAAQLMPNKTIIA</sequence>
<dbReference type="EMBL" id="HG994367">
    <property type="protein sequence ID" value="CAF1699605.1"/>
    <property type="molecule type" value="Genomic_DNA"/>
</dbReference>
<gene>
    <name evidence="1" type="ORF">DARMORV10_C03P19820.1</name>
</gene>
<proteinExistence type="predicted"/>
<name>A0A816I6B2_BRANA</name>
<dbReference type="Proteomes" id="UP001295469">
    <property type="component" value="Chromosome C03"/>
</dbReference>
<protein>
    <submittedName>
        <fullName evidence="1">(rape) hypothetical protein</fullName>
    </submittedName>
</protein>